<reference evidence="1" key="1">
    <citation type="journal article" date="2015" name="Nature">
        <title>Complex archaea that bridge the gap between prokaryotes and eukaryotes.</title>
        <authorList>
            <person name="Spang A."/>
            <person name="Saw J.H."/>
            <person name="Jorgensen S.L."/>
            <person name="Zaremba-Niedzwiedzka K."/>
            <person name="Martijn J."/>
            <person name="Lind A.E."/>
            <person name="van Eijk R."/>
            <person name="Schleper C."/>
            <person name="Guy L."/>
            <person name="Ettema T.J."/>
        </authorList>
    </citation>
    <scope>NUCLEOTIDE SEQUENCE</scope>
</reference>
<name>A0A0F9VN16_9ZZZZ</name>
<accession>A0A0F9VN16</accession>
<protein>
    <submittedName>
        <fullName evidence="1">Uncharacterized protein</fullName>
    </submittedName>
</protein>
<gene>
    <name evidence="1" type="ORF">LCGC14_0386100</name>
</gene>
<comment type="caution">
    <text evidence="1">The sequence shown here is derived from an EMBL/GenBank/DDBJ whole genome shotgun (WGS) entry which is preliminary data.</text>
</comment>
<evidence type="ECO:0000313" key="1">
    <source>
        <dbReference type="EMBL" id="KKN74861.1"/>
    </source>
</evidence>
<dbReference type="AlphaFoldDB" id="A0A0F9VN16"/>
<proteinExistence type="predicted"/>
<dbReference type="EMBL" id="LAZR01000319">
    <property type="protein sequence ID" value="KKN74861.1"/>
    <property type="molecule type" value="Genomic_DNA"/>
</dbReference>
<sequence>MKPICEECGKECVGWEDIPEGDEIPIAFCSRKCTLTHVND</sequence>
<organism evidence="1">
    <name type="scientific">marine sediment metagenome</name>
    <dbReference type="NCBI Taxonomy" id="412755"/>
    <lineage>
        <taxon>unclassified sequences</taxon>
        <taxon>metagenomes</taxon>
        <taxon>ecological metagenomes</taxon>
    </lineage>
</organism>